<dbReference type="Proteomes" id="UP000265520">
    <property type="component" value="Unassembled WGS sequence"/>
</dbReference>
<evidence type="ECO:0008006" key="3">
    <source>
        <dbReference type="Google" id="ProtNLM"/>
    </source>
</evidence>
<sequence>TLIKRRANNHTVSEGRLYKRGMSIPLLKCLVGRDAIAILQEVHDEIAGQHLGGRTLTKKFIRAGYYWPSMG</sequence>
<evidence type="ECO:0000313" key="1">
    <source>
        <dbReference type="EMBL" id="MCI33552.1"/>
    </source>
</evidence>
<keyword evidence="2" id="KW-1185">Reference proteome</keyword>
<comment type="caution">
    <text evidence="1">The sequence shown here is derived from an EMBL/GenBank/DDBJ whole genome shotgun (WGS) entry which is preliminary data.</text>
</comment>
<protein>
    <recommendedName>
        <fullName evidence="3">Integrase zinc-binding domain-containing protein</fullName>
    </recommendedName>
</protein>
<organism evidence="1 2">
    <name type="scientific">Trifolium medium</name>
    <dbReference type="NCBI Taxonomy" id="97028"/>
    <lineage>
        <taxon>Eukaryota</taxon>
        <taxon>Viridiplantae</taxon>
        <taxon>Streptophyta</taxon>
        <taxon>Embryophyta</taxon>
        <taxon>Tracheophyta</taxon>
        <taxon>Spermatophyta</taxon>
        <taxon>Magnoliopsida</taxon>
        <taxon>eudicotyledons</taxon>
        <taxon>Gunneridae</taxon>
        <taxon>Pentapetalae</taxon>
        <taxon>rosids</taxon>
        <taxon>fabids</taxon>
        <taxon>Fabales</taxon>
        <taxon>Fabaceae</taxon>
        <taxon>Papilionoideae</taxon>
        <taxon>50 kb inversion clade</taxon>
        <taxon>NPAAA clade</taxon>
        <taxon>Hologalegina</taxon>
        <taxon>IRL clade</taxon>
        <taxon>Trifolieae</taxon>
        <taxon>Trifolium</taxon>
    </lineage>
</organism>
<reference evidence="1 2" key="1">
    <citation type="journal article" date="2018" name="Front. Plant Sci.">
        <title>Red Clover (Trifolium pratense) and Zigzag Clover (T. medium) - A Picture of Genomic Similarities and Differences.</title>
        <authorList>
            <person name="Dluhosova J."/>
            <person name="Istvanek J."/>
            <person name="Nedelnik J."/>
            <person name="Repkova J."/>
        </authorList>
    </citation>
    <scope>NUCLEOTIDE SEQUENCE [LARGE SCALE GENOMIC DNA]</scope>
    <source>
        <strain evidence="2">cv. 10/8</strain>
        <tissue evidence="1">Leaf</tissue>
    </source>
</reference>
<name>A0A392RBQ9_9FABA</name>
<dbReference type="EMBL" id="LXQA010205317">
    <property type="protein sequence ID" value="MCI33552.1"/>
    <property type="molecule type" value="Genomic_DNA"/>
</dbReference>
<dbReference type="AlphaFoldDB" id="A0A392RBQ9"/>
<dbReference type="PANTHER" id="PTHR48475:SF2">
    <property type="entry name" value="RIBONUCLEASE H"/>
    <property type="match status" value="1"/>
</dbReference>
<evidence type="ECO:0000313" key="2">
    <source>
        <dbReference type="Proteomes" id="UP000265520"/>
    </source>
</evidence>
<feature type="non-terminal residue" evidence="1">
    <location>
        <position position="1"/>
    </location>
</feature>
<accession>A0A392RBQ9</accession>
<dbReference type="PANTHER" id="PTHR48475">
    <property type="entry name" value="RIBONUCLEASE H"/>
    <property type="match status" value="1"/>
</dbReference>
<proteinExistence type="predicted"/>
<dbReference type="Gene3D" id="1.10.340.70">
    <property type="match status" value="1"/>
</dbReference>